<dbReference type="Proteomes" id="UP000032135">
    <property type="component" value="Segment"/>
</dbReference>
<dbReference type="InterPro" id="IPR029052">
    <property type="entry name" value="Metallo-depent_PP-like"/>
</dbReference>
<dbReference type="InterPro" id="IPR050535">
    <property type="entry name" value="DNA_Repair-Maintenance_Comp"/>
</dbReference>
<dbReference type="OrthoDB" id="3083at10239"/>
<accession>A0A0C5AIU2</accession>
<evidence type="ECO:0000313" key="3">
    <source>
        <dbReference type="Proteomes" id="UP000032135"/>
    </source>
</evidence>
<evidence type="ECO:0000259" key="1">
    <source>
        <dbReference type="Pfam" id="PF00149"/>
    </source>
</evidence>
<dbReference type="GO" id="GO:0004519">
    <property type="term" value="F:endonuclease activity"/>
    <property type="evidence" value="ECO:0007669"/>
    <property type="project" value="UniProtKB-KW"/>
</dbReference>
<dbReference type="GeneID" id="26516691"/>
<dbReference type="Gene3D" id="3.60.21.10">
    <property type="match status" value="1"/>
</dbReference>
<keyword evidence="2" id="KW-0378">Hydrolase</keyword>
<reference evidence="2 3" key="1">
    <citation type="submission" date="2014-11" db="EMBL/GenBank/DDBJ databases">
        <authorList>
            <person name="Fedida A."/>
            <person name="Lindell D."/>
        </authorList>
    </citation>
    <scope>NUCLEOTIDE SEQUENCE [LARGE SCALE GENOMIC DNA]</scope>
</reference>
<evidence type="ECO:0000313" key="2">
    <source>
        <dbReference type="EMBL" id="AJK27573.1"/>
    </source>
</evidence>
<dbReference type="PANTHER" id="PTHR30337">
    <property type="entry name" value="COMPONENT OF ATP-DEPENDENT DSDNA EXONUCLEASE"/>
    <property type="match status" value="1"/>
</dbReference>
<dbReference type="GO" id="GO:0016787">
    <property type="term" value="F:hydrolase activity"/>
    <property type="evidence" value="ECO:0007669"/>
    <property type="project" value="InterPro"/>
</dbReference>
<dbReference type="KEGG" id="vg:26516691"/>
<dbReference type="CDD" id="cd00838">
    <property type="entry name" value="MPP_superfamily"/>
    <property type="match status" value="1"/>
</dbReference>
<dbReference type="InterPro" id="IPR004843">
    <property type="entry name" value="Calcineurin-like_PHP"/>
</dbReference>
<organism evidence="2 3">
    <name type="scientific">Cyanophage P-TIM40</name>
    <dbReference type="NCBI Taxonomy" id="1589733"/>
    <lineage>
        <taxon>Viruses</taxon>
        <taxon>Duplodnaviria</taxon>
        <taxon>Heunggongvirae</taxon>
        <taxon>Uroviricota</taxon>
        <taxon>Caudoviricetes</taxon>
        <taxon>Pantevenvirales</taxon>
        <taxon>Kyanoviridae</taxon>
        <taxon>Libanvirus</taxon>
        <taxon>Libanvirus ptim40</taxon>
    </lineage>
</organism>
<gene>
    <name evidence="2" type="ORF">PTIM40_146</name>
</gene>
<name>A0A0C5AIU2_9CAUD</name>
<keyword evidence="2" id="KW-0540">Nuclease</keyword>
<keyword evidence="3" id="KW-1185">Reference proteome</keyword>
<proteinExistence type="predicted"/>
<dbReference type="SUPFAM" id="SSF56300">
    <property type="entry name" value="Metallo-dependent phosphatases"/>
    <property type="match status" value="1"/>
</dbReference>
<keyword evidence="2" id="KW-0255">Endonuclease</keyword>
<dbReference type="EMBL" id="KP211958">
    <property type="protein sequence ID" value="AJK27573.1"/>
    <property type="molecule type" value="Genomic_DNA"/>
</dbReference>
<sequence length="341" mass="39192">MKVLVITDQHFGVRNDSLVFLEKYRLFYTQVVLPLIDKEGITEILNLGDTFDKRKTINYNSLDAAKEMWFNPLRDRGVTMHMLIGNHDIYFKNTLKVNAPSLLLKDYDNINIIDVPGDYNIGGVPVCCIPWICDENRDATARAIETSEAALCVGHLELTGFEAIPGVVMSHGDDADQYSKFDKVLSGHFHLKSKKKNVHYLGNPNQIYWNDYGQKKGFHLINTDTLALKFYKNPYEVFHKIYYNEDTLEEIKGLDFTNTYVKLIVDQRADQAKFDQTIRYIQCAGVADLKIIEDNTYILEDVTDVEVEDTLTILETCVQELPHKEEIFAILKNLYVESVEV</sequence>
<feature type="domain" description="Calcineurin-like phosphoesterase" evidence="1">
    <location>
        <begin position="1"/>
        <end position="190"/>
    </location>
</feature>
<dbReference type="PANTHER" id="PTHR30337:SF0">
    <property type="entry name" value="NUCLEASE SBCCD SUBUNIT D"/>
    <property type="match status" value="1"/>
</dbReference>
<dbReference type="Pfam" id="PF00149">
    <property type="entry name" value="Metallophos"/>
    <property type="match status" value="1"/>
</dbReference>
<dbReference type="RefSeq" id="YP_009188221.1">
    <property type="nucleotide sequence ID" value="NC_028663.1"/>
</dbReference>
<protein>
    <submittedName>
        <fullName evidence="2">Recombination endonuclease subunit</fullName>
    </submittedName>
</protein>